<evidence type="ECO:0000313" key="2">
    <source>
        <dbReference type="Proteomes" id="UP000094056"/>
    </source>
</evidence>
<name>A0A1E3XBI6_9BACT</name>
<dbReference type="AlphaFoldDB" id="A0A1E3XBI6"/>
<accession>A0A1E3XBI6</accession>
<reference evidence="1 2" key="1">
    <citation type="submission" date="2016-07" db="EMBL/GenBank/DDBJ databases">
        <title>Draft genome of Scalindua rubra, obtained from a brine-seawater interface in the Red Sea, sheds light on salt adaptation in anammox bacteria.</title>
        <authorList>
            <person name="Speth D.R."/>
            <person name="Lagkouvardos I."/>
            <person name="Wang Y."/>
            <person name="Qian P.-Y."/>
            <person name="Dutilh B.E."/>
            <person name="Jetten M.S."/>
        </authorList>
    </citation>
    <scope>NUCLEOTIDE SEQUENCE [LARGE SCALE GENOMIC DNA]</scope>
    <source>
        <strain evidence="1">BSI-1</strain>
    </source>
</reference>
<sequence>MMMQDITTFETIDGLTIKQLASEYNTIDGKKYLVELIRSPFPFGYFEIPDEIELMKIIYLRSEQDLDKEELNVHYFANPEDIENIKSQLNGADYEGDPYLITVKTNKQNIDVEETLRNNLLYQFEYETTLKPKSDFKIIKIERLKDD</sequence>
<dbReference type="EMBL" id="MAYW01000042">
    <property type="protein sequence ID" value="ODS32963.1"/>
    <property type="molecule type" value="Genomic_DNA"/>
</dbReference>
<proteinExistence type="predicted"/>
<organism evidence="1 2">
    <name type="scientific">Candidatus Scalindua rubra</name>
    <dbReference type="NCBI Taxonomy" id="1872076"/>
    <lineage>
        <taxon>Bacteria</taxon>
        <taxon>Pseudomonadati</taxon>
        <taxon>Planctomycetota</taxon>
        <taxon>Candidatus Brocadiia</taxon>
        <taxon>Candidatus Brocadiales</taxon>
        <taxon>Candidatus Scalinduaceae</taxon>
        <taxon>Candidatus Scalindua</taxon>
    </lineage>
</organism>
<dbReference type="Proteomes" id="UP000094056">
    <property type="component" value="Unassembled WGS sequence"/>
</dbReference>
<gene>
    <name evidence="1" type="ORF">SCARUB_01902</name>
</gene>
<protein>
    <submittedName>
        <fullName evidence="1">Uncharacterized protein</fullName>
    </submittedName>
</protein>
<comment type="caution">
    <text evidence="1">The sequence shown here is derived from an EMBL/GenBank/DDBJ whole genome shotgun (WGS) entry which is preliminary data.</text>
</comment>
<evidence type="ECO:0000313" key="1">
    <source>
        <dbReference type="EMBL" id="ODS32963.1"/>
    </source>
</evidence>